<name>A0A2G9T6B4_TELCI</name>
<proteinExistence type="predicted"/>
<protein>
    <submittedName>
        <fullName evidence="1">Uncharacterized protein</fullName>
    </submittedName>
</protein>
<accession>A0A2G9T6B4</accession>
<dbReference type="EMBL" id="KZ412109">
    <property type="protein sequence ID" value="PIO53486.1"/>
    <property type="molecule type" value="Genomic_DNA"/>
</dbReference>
<gene>
    <name evidence="1" type="ORF">TELCIR_25178</name>
</gene>
<evidence type="ECO:0000313" key="2">
    <source>
        <dbReference type="Proteomes" id="UP000230423"/>
    </source>
</evidence>
<reference evidence="1 2" key="1">
    <citation type="submission" date="2015-09" db="EMBL/GenBank/DDBJ databases">
        <title>Draft genome of the parasitic nematode Teladorsagia circumcincta isolate WARC Sus (inbred).</title>
        <authorList>
            <person name="Mitreva M."/>
        </authorList>
    </citation>
    <scope>NUCLEOTIDE SEQUENCE [LARGE SCALE GENOMIC DNA]</scope>
    <source>
        <strain evidence="1 2">S</strain>
    </source>
</reference>
<sequence>DFMDGSSHIDYVVHLSDQSVIQLPSYAKFVASLGEKCSHVVVNASCPFVPGIESIFRNHRLLNQICPDLFPQLHPLGWTGLVTQGSELAVRDGVYLKAAPLQRFWMRMGGNGEEPIIADLRDTGSNFTDAAQKLIENLHE</sequence>
<dbReference type="AlphaFoldDB" id="A0A2G9T6B4"/>
<feature type="non-terminal residue" evidence="1">
    <location>
        <position position="140"/>
    </location>
</feature>
<organism evidence="1 2">
    <name type="scientific">Teladorsagia circumcincta</name>
    <name type="common">Brown stomach worm</name>
    <name type="synonym">Ostertagia circumcincta</name>
    <dbReference type="NCBI Taxonomy" id="45464"/>
    <lineage>
        <taxon>Eukaryota</taxon>
        <taxon>Metazoa</taxon>
        <taxon>Ecdysozoa</taxon>
        <taxon>Nematoda</taxon>
        <taxon>Chromadorea</taxon>
        <taxon>Rhabditida</taxon>
        <taxon>Rhabditina</taxon>
        <taxon>Rhabditomorpha</taxon>
        <taxon>Strongyloidea</taxon>
        <taxon>Trichostrongylidae</taxon>
        <taxon>Teladorsagia</taxon>
    </lineage>
</organism>
<dbReference type="Proteomes" id="UP000230423">
    <property type="component" value="Unassembled WGS sequence"/>
</dbReference>
<dbReference type="OrthoDB" id="5834032at2759"/>
<keyword evidence="2" id="KW-1185">Reference proteome</keyword>
<feature type="non-terminal residue" evidence="1">
    <location>
        <position position="1"/>
    </location>
</feature>
<evidence type="ECO:0000313" key="1">
    <source>
        <dbReference type="EMBL" id="PIO53486.1"/>
    </source>
</evidence>